<keyword evidence="3" id="KW-1185">Reference proteome</keyword>
<reference evidence="3" key="1">
    <citation type="journal article" date="2017" name="Appl. Environ. Microbiol.">
        <title>Genomic analysis of Calderihabitans maritimus KKC1, a thermophilic hydrogenogenic carboxydotrophic bacterium isolated from marine sediment.</title>
        <authorList>
            <person name="Omae K."/>
            <person name="Yoneda Y."/>
            <person name="Fukuyama Y."/>
            <person name="Yoshida T."/>
            <person name="Sako Y."/>
        </authorList>
    </citation>
    <scope>NUCLEOTIDE SEQUENCE [LARGE SCALE GENOMIC DNA]</scope>
    <source>
        <strain evidence="3">KKC1</strain>
    </source>
</reference>
<comment type="caution">
    <text evidence="2">The sequence shown here is derived from an EMBL/GenBank/DDBJ whole genome shotgun (WGS) entry which is preliminary data.</text>
</comment>
<organism evidence="2 3">
    <name type="scientific">Calderihabitans maritimus</name>
    <dbReference type="NCBI Taxonomy" id="1246530"/>
    <lineage>
        <taxon>Bacteria</taxon>
        <taxon>Bacillati</taxon>
        <taxon>Bacillota</taxon>
        <taxon>Clostridia</taxon>
        <taxon>Neomoorellales</taxon>
        <taxon>Calderihabitantaceae</taxon>
        <taxon>Calderihabitans</taxon>
    </lineage>
</organism>
<dbReference type="InterPro" id="IPR008928">
    <property type="entry name" value="6-hairpin_glycosidase_sf"/>
</dbReference>
<dbReference type="RefSeq" id="WP_088553095.1">
    <property type="nucleotide sequence ID" value="NZ_BDGJ01000020.1"/>
</dbReference>
<dbReference type="InterPro" id="IPR037018">
    <property type="entry name" value="GH65_N"/>
</dbReference>
<name>A0A1Z5HQ63_9FIRM</name>
<dbReference type="AlphaFoldDB" id="A0A1Z5HQ63"/>
<protein>
    <recommendedName>
        <fullName evidence="1">GH15-like domain-containing protein</fullName>
    </recommendedName>
</protein>
<dbReference type="InterPro" id="IPR012341">
    <property type="entry name" value="6hp_glycosidase-like_sf"/>
</dbReference>
<dbReference type="Gene3D" id="1.50.10.10">
    <property type="match status" value="1"/>
</dbReference>
<dbReference type="InterPro" id="IPR011613">
    <property type="entry name" value="GH15-like"/>
</dbReference>
<evidence type="ECO:0000313" key="2">
    <source>
        <dbReference type="EMBL" id="GAW91578.1"/>
    </source>
</evidence>
<dbReference type="PANTHER" id="PTHR31616">
    <property type="entry name" value="TREHALASE"/>
    <property type="match status" value="1"/>
</dbReference>
<accession>A0A1Z5HQ63</accession>
<dbReference type="OrthoDB" id="3902805at2"/>
<evidence type="ECO:0000313" key="3">
    <source>
        <dbReference type="Proteomes" id="UP000197032"/>
    </source>
</evidence>
<sequence length="654" mass="75742">MPRYLVLGNGKMLVNFDQGLNMRDLYYPYVGAENHINGNKNRIGIWVDNSFSWIDEEGWKRELGYLKDTLVTQATAWCEELGVSLSMNDAVHFRHNVYLKRVTVSNLKASTREVRIFFTHDFSINGTEVGDTALYDPTVDAIYHYKRDRYFLINGISSQGGIYQYSVGIKRFAGAEGTWRDAEDGHLEGNPIAQGSVDSAISFRIILEPYQTEELYYWIAVGRNFQEVRQKNQYVFDKKPSRLLERIKTYWRTWVHKYDRDFADLSPKIMDLFHLSLLVVRTQVDQGGAIIAANDTDILKVARDHYSYMWPRDGALVAWALDRAGYPEITSSFYRFCQDILTEGGYLLHKYNPDGSVGSSWHPWIREGEFQLPIQEDETALVLIALWYHYRYHRNFEFIEFLYKPLVRKAANFMVEYRDPSTGLPKESYDLWEERRGIFTFTAAAVYGALKAAANFARLFNDRIRIERYEEAAAEVKKGILNYLYSRELNRFLRGIYFNEKGEIIPDVTLESSLYGIFAFGVLEANDPRVVSTMNAIEKGLWVKTQVGGVARYTNDYYFRKSDDIKTVPGNPWVICTLWLADWYIAKATTEAELQRARMLLEWVADHTMESGLLPEQLHPYTGEPESVAPLTWSHGTFISSVLAYVEKARSMRF</sequence>
<feature type="domain" description="GH15-like" evidence="1">
    <location>
        <begin position="287"/>
        <end position="641"/>
    </location>
</feature>
<dbReference type="PANTHER" id="PTHR31616:SF13">
    <property type="entry name" value="GLUCAN 1,4-ALPHA-GLUCOSIDASE"/>
    <property type="match status" value="1"/>
</dbReference>
<gene>
    <name evidence="2" type="ORF">KKC1_07390</name>
</gene>
<dbReference type="Proteomes" id="UP000197032">
    <property type="component" value="Unassembled WGS sequence"/>
</dbReference>
<proteinExistence type="predicted"/>
<dbReference type="Pfam" id="PF00723">
    <property type="entry name" value="Glyco_hydro_15"/>
    <property type="match status" value="1"/>
</dbReference>
<dbReference type="GO" id="GO:0005975">
    <property type="term" value="P:carbohydrate metabolic process"/>
    <property type="evidence" value="ECO:0007669"/>
    <property type="project" value="InterPro"/>
</dbReference>
<dbReference type="SUPFAM" id="SSF48208">
    <property type="entry name" value="Six-hairpin glycosidases"/>
    <property type="match status" value="1"/>
</dbReference>
<dbReference type="Gene3D" id="2.70.98.40">
    <property type="entry name" value="Glycoside hydrolase, family 65, N-terminal domain"/>
    <property type="match status" value="1"/>
</dbReference>
<dbReference type="GO" id="GO:0004553">
    <property type="term" value="F:hydrolase activity, hydrolyzing O-glycosyl compounds"/>
    <property type="evidence" value="ECO:0007669"/>
    <property type="project" value="TreeGrafter"/>
</dbReference>
<evidence type="ECO:0000259" key="1">
    <source>
        <dbReference type="Pfam" id="PF00723"/>
    </source>
</evidence>
<dbReference type="EMBL" id="BDGJ01000020">
    <property type="protein sequence ID" value="GAW91578.1"/>
    <property type="molecule type" value="Genomic_DNA"/>
</dbReference>